<dbReference type="PANTHER" id="PTHR24252">
    <property type="entry name" value="ACROSIN-RELATED"/>
    <property type="match status" value="1"/>
</dbReference>
<evidence type="ECO:0000256" key="1">
    <source>
        <dbReference type="ARBA" id="ARBA00022670"/>
    </source>
</evidence>
<dbReference type="CDD" id="cd00190">
    <property type="entry name" value="Tryp_SPc"/>
    <property type="match status" value="1"/>
</dbReference>
<dbReference type="PANTHER" id="PTHR24252:SF7">
    <property type="entry name" value="HYALIN"/>
    <property type="match status" value="1"/>
</dbReference>
<name>A0A8S3ZWB6_9EUPU</name>
<evidence type="ECO:0000313" key="8">
    <source>
        <dbReference type="Proteomes" id="UP000678393"/>
    </source>
</evidence>
<keyword evidence="2" id="KW-0732">Signal</keyword>
<keyword evidence="4" id="KW-0720">Serine protease</keyword>
<dbReference type="InterPro" id="IPR001314">
    <property type="entry name" value="Peptidase_S1A"/>
</dbReference>
<evidence type="ECO:0000256" key="2">
    <source>
        <dbReference type="ARBA" id="ARBA00022729"/>
    </source>
</evidence>
<organism evidence="7 8">
    <name type="scientific">Candidula unifasciata</name>
    <dbReference type="NCBI Taxonomy" id="100452"/>
    <lineage>
        <taxon>Eukaryota</taxon>
        <taxon>Metazoa</taxon>
        <taxon>Spiralia</taxon>
        <taxon>Lophotrochozoa</taxon>
        <taxon>Mollusca</taxon>
        <taxon>Gastropoda</taxon>
        <taxon>Heterobranchia</taxon>
        <taxon>Euthyneura</taxon>
        <taxon>Panpulmonata</taxon>
        <taxon>Eupulmonata</taxon>
        <taxon>Stylommatophora</taxon>
        <taxon>Helicina</taxon>
        <taxon>Helicoidea</taxon>
        <taxon>Geomitridae</taxon>
        <taxon>Candidula</taxon>
    </lineage>
</organism>
<dbReference type="GO" id="GO:0004252">
    <property type="term" value="F:serine-type endopeptidase activity"/>
    <property type="evidence" value="ECO:0007669"/>
    <property type="project" value="InterPro"/>
</dbReference>
<dbReference type="GO" id="GO:0006508">
    <property type="term" value="P:proteolysis"/>
    <property type="evidence" value="ECO:0007669"/>
    <property type="project" value="UniProtKB-KW"/>
</dbReference>
<keyword evidence="5" id="KW-1015">Disulfide bond</keyword>
<feature type="domain" description="Peptidase S1" evidence="6">
    <location>
        <begin position="15"/>
        <end position="251"/>
    </location>
</feature>
<dbReference type="SUPFAM" id="SSF50494">
    <property type="entry name" value="Trypsin-like serine proteases"/>
    <property type="match status" value="1"/>
</dbReference>
<dbReference type="InterPro" id="IPR009003">
    <property type="entry name" value="Peptidase_S1_PA"/>
</dbReference>
<dbReference type="InterPro" id="IPR001254">
    <property type="entry name" value="Trypsin_dom"/>
</dbReference>
<keyword evidence="3" id="KW-0378">Hydrolase</keyword>
<dbReference type="PROSITE" id="PS50240">
    <property type="entry name" value="TRYPSIN_DOM"/>
    <property type="match status" value="1"/>
</dbReference>
<keyword evidence="8" id="KW-1185">Reference proteome</keyword>
<dbReference type="Pfam" id="PF00089">
    <property type="entry name" value="Trypsin"/>
    <property type="match status" value="1"/>
</dbReference>
<dbReference type="InterPro" id="IPR043504">
    <property type="entry name" value="Peptidase_S1_PA_chymotrypsin"/>
</dbReference>
<accession>A0A8S3ZWB6</accession>
<evidence type="ECO:0000313" key="7">
    <source>
        <dbReference type="EMBL" id="CAG5132418.1"/>
    </source>
</evidence>
<evidence type="ECO:0000259" key="6">
    <source>
        <dbReference type="PROSITE" id="PS50240"/>
    </source>
</evidence>
<proteinExistence type="predicted"/>
<comment type="caution">
    <text evidence="7">The sequence shown here is derived from an EMBL/GenBank/DDBJ whole genome shotgun (WGS) entry which is preliminary data.</text>
</comment>
<keyword evidence="1" id="KW-0645">Protease</keyword>
<protein>
    <recommendedName>
        <fullName evidence="6">Peptidase S1 domain-containing protein</fullName>
    </recommendedName>
</protein>
<dbReference type="InterPro" id="IPR018114">
    <property type="entry name" value="TRYPSIN_HIS"/>
</dbReference>
<gene>
    <name evidence="7" type="ORF">CUNI_LOCUS17976</name>
</gene>
<dbReference type="PROSITE" id="PS00134">
    <property type="entry name" value="TRYPSIN_HIS"/>
    <property type="match status" value="1"/>
</dbReference>
<evidence type="ECO:0000256" key="4">
    <source>
        <dbReference type="ARBA" id="ARBA00022825"/>
    </source>
</evidence>
<dbReference type="SMART" id="SM00020">
    <property type="entry name" value="Tryp_SPc"/>
    <property type="match status" value="1"/>
</dbReference>
<evidence type="ECO:0000256" key="5">
    <source>
        <dbReference type="ARBA" id="ARBA00023157"/>
    </source>
</evidence>
<dbReference type="AlphaFoldDB" id="A0A8S3ZWB6"/>
<evidence type="ECO:0000256" key="3">
    <source>
        <dbReference type="ARBA" id="ARBA00022801"/>
    </source>
</evidence>
<sequence>CGLQKAGSHDQRQRIVGGVEAESCEYPWMAFITILNNICAGAILDTSHVLTAAHCLLDKDTKMQVRTQAVHVRVGSSSVSLAKVYAVVNISIHPLHDLDNHINDAAILTVAGNMTFSDCLGPICLPENEAEPRDADICVVAGWGTTIYGEKGFRPNLLKVELPIVDQDKCQDRYGQELVNERTFCAGDYYSGGKDSCQGDSGAPLMCRHRGRYSVYGIVSTGRNCAKPRLPGIYTRVTHPDISRFINDTVGRG</sequence>
<dbReference type="Gene3D" id="2.40.10.10">
    <property type="entry name" value="Trypsin-like serine proteases"/>
    <property type="match status" value="1"/>
</dbReference>
<dbReference type="OrthoDB" id="6052809at2759"/>
<dbReference type="Proteomes" id="UP000678393">
    <property type="component" value="Unassembled WGS sequence"/>
</dbReference>
<dbReference type="EMBL" id="CAJHNH020005346">
    <property type="protein sequence ID" value="CAG5132418.1"/>
    <property type="molecule type" value="Genomic_DNA"/>
</dbReference>
<reference evidence="7" key="1">
    <citation type="submission" date="2021-04" db="EMBL/GenBank/DDBJ databases">
        <authorList>
            <consortium name="Molecular Ecology Group"/>
        </authorList>
    </citation>
    <scope>NUCLEOTIDE SEQUENCE</scope>
</reference>
<feature type="non-terminal residue" evidence="7">
    <location>
        <position position="1"/>
    </location>
</feature>
<dbReference type="FunFam" id="2.40.10.10:FF:000120">
    <property type="entry name" value="Putative serine protease"/>
    <property type="match status" value="1"/>
</dbReference>
<dbReference type="PRINTS" id="PR00722">
    <property type="entry name" value="CHYMOTRYPSIN"/>
</dbReference>